<evidence type="ECO:0008006" key="9">
    <source>
        <dbReference type="Google" id="ProtNLM"/>
    </source>
</evidence>
<reference evidence="8" key="1">
    <citation type="journal article" date="2013" name="Nat. Genet.">
        <title>The Capsella rubella genome and the genomic consequences of rapid mating system evolution.</title>
        <authorList>
            <person name="Slotte T."/>
            <person name="Hazzouri K.M."/>
            <person name="Agren J.A."/>
            <person name="Koenig D."/>
            <person name="Maumus F."/>
            <person name="Guo Y.L."/>
            <person name="Steige K."/>
            <person name="Platts A.E."/>
            <person name="Escobar J.S."/>
            <person name="Newman L.K."/>
            <person name="Wang W."/>
            <person name="Mandakova T."/>
            <person name="Vello E."/>
            <person name="Smith L.M."/>
            <person name="Henz S.R."/>
            <person name="Steffen J."/>
            <person name="Takuno S."/>
            <person name="Brandvain Y."/>
            <person name="Coop G."/>
            <person name="Andolfatto P."/>
            <person name="Hu T.T."/>
            <person name="Blanchette M."/>
            <person name="Clark R.M."/>
            <person name="Quesneville H."/>
            <person name="Nordborg M."/>
            <person name="Gaut B.S."/>
            <person name="Lysak M.A."/>
            <person name="Jenkins J."/>
            <person name="Grimwood J."/>
            <person name="Chapman J."/>
            <person name="Prochnik S."/>
            <person name="Shu S."/>
            <person name="Rokhsar D."/>
            <person name="Schmutz J."/>
            <person name="Weigel D."/>
            <person name="Wright S.I."/>
        </authorList>
    </citation>
    <scope>NUCLEOTIDE SEQUENCE [LARGE SCALE GENOMIC DNA]</scope>
    <source>
        <strain evidence="8">cv. Monte Gargano</strain>
    </source>
</reference>
<evidence type="ECO:0000256" key="4">
    <source>
        <dbReference type="ARBA" id="ARBA00023136"/>
    </source>
</evidence>
<dbReference type="GO" id="GO:0032469">
    <property type="term" value="P:endoplasmic reticulum calcium ion homeostasis"/>
    <property type="evidence" value="ECO:0007669"/>
    <property type="project" value="InterPro"/>
</dbReference>
<evidence type="ECO:0000256" key="5">
    <source>
        <dbReference type="SAM" id="MobiDB-lite"/>
    </source>
</evidence>
<feature type="compositionally biased region" description="Basic and acidic residues" evidence="5">
    <location>
        <begin position="446"/>
        <end position="455"/>
    </location>
</feature>
<gene>
    <name evidence="7" type="ORF">CARUB_v10028319mg</name>
</gene>
<evidence type="ECO:0000313" key="7">
    <source>
        <dbReference type="EMBL" id="EOA14971.1"/>
    </source>
</evidence>
<feature type="region of interest" description="Disordered" evidence="5">
    <location>
        <begin position="446"/>
        <end position="470"/>
    </location>
</feature>
<feature type="region of interest" description="Disordered" evidence="5">
    <location>
        <begin position="394"/>
        <end position="430"/>
    </location>
</feature>
<keyword evidence="8" id="KW-1185">Reference proteome</keyword>
<dbReference type="Pfam" id="PF07946">
    <property type="entry name" value="CCDC47"/>
    <property type="match status" value="1"/>
</dbReference>
<protein>
    <recommendedName>
        <fullName evidence="9">DUF1682 domain-containing protein</fullName>
    </recommendedName>
</protein>
<dbReference type="OrthoDB" id="10039147at2759"/>
<dbReference type="GO" id="GO:0005509">
    <property type="term" value="F:calcium ion binding"/>
    <property type="evidence" value="ECO:0007669"/>
    <property type="project" value="InterPro"/>
</dbReference>
<keyword evidence="3" id="KW-1133">Transmembrane helix</keyword>
<dbReference type="InterPro" id="IPR012879">
    <property type="entry name" value="CCDC47"/>
</dbReference>
<dbReference type="PANTHER" id="PTHR12883">
    <property type="entry name" value="ADIPOCYTE-SPECIFIC PROTEIN 4-RELATED"/>
    <property type="match status" value="1"/>
</dbReference>
<feature type="signal peptide" evidence="6">
    <location>
        <begin position="1"/>
        <end position="22"/>
    </location>
</feature>
<dbReference type="GO" id="GO:0005783">
    <property type="term" value="C:endoplasmic reticulum"/>
    <property type="evidence" value="ECO:0007669"/>
    <property type="project" value="InterPro"/>
</dbReference>
<feature type="compositionally biased region" description="Basic and acidic residues" evidence="5">
    <location>
        <begin position="397"/>
        <end position="430"/>
    </location>
</feature>
<dbReference type="eggNOG" id="KOG2357">
    <property type="taxonomic scope" value="Eukaryota"/>
</dbReference>
<evidence type="ECO:0000256" key="6">
    <source>
        <dbReference type="SAM" id="SignalP"/>
    </source>
</evidence>
<dbReference type="PANTHER" id="PTHR12883:SF0">
    <property type="entry name" value="PAT COMPLEX SUBUNIT CCDC47"/>
    <property type="match status" value="1"/>
</dbReference>
<name>R0F140_9BRAS</name>
<feature type="region of interest" description="Disordered" evidence="5">
    <location>
        <begin position="32"/>
        <end position="89"/>
    </location>
</feature>
<evidence type="ECO:0000256" key="1">
    <source>
        <dbReference type="ARBA" id="ARBA00004167"/>
    </source>
</evidence>
<sequence length="470" mass="53386">MSRPFSFALIFYLFFLHHHLLAASQFEGFDAEDDDVSDDSSHLHHSLPPPLITQSHSSLPDLELEPEPTESDSDLIPESDPEPQSTPFEYWDEDEFEGLPVEIETLESPLITENADSKTLDLNTSSEAQDTTDPMIKKTTKSYAVEIGCVCFLLALSINYFVGKRENESLALAWAAKFASKDTIFQKNFSLLGVGEGEDSPLLLKEALNVFKYYASGRRYCHGLLATIELKSRHDLTSRLFNLVVPCKDEITFEVYMNEETMDHVVFAMARKKAAKTMQKELRDLQKFAGIVSPPAGRKWVSEEFAVISESKEVAADMVTDVVLDQVFGDKAADKYGKNFMSMHISDQHPGKHKKMLLFRFSLPDAKHMDDIVRLVALIPYYIDLVGRYRLSSQARNKTESGRQKAAEEAYKELHNARQEALQKKKAEKKKMMEEAEAKLSAEVIRKKEAKERARQVKKAMPKMKMSRSH</sequence>
<dbReference type="GO" id="GO:0016020">
    <property type="term" value="C:membrane"/>
    <property type="evidence" value="ECO:0007669"/>
    <property type="project" value="UniProtKB-SubCell"/>
</dbReference>
<proteinExistence type="predicted"/>
<comment type="subcellular location">
    <subcellularLocation>
        <location evidence="1">Membrane</location>
        <topology evidence="1">Single-pass membrane protein</topology>
    </subcellularLocation>
</comment>
<dbReference type="KEGG" id="crb:17874886"/>
<accession>R0F140</accession>
<dbReference type="Proteomes" id="UP000029121">
    <property type="component" value="Unassembled WGS sequence"/>
</dbReference>
<feature type="chain" id="PRO_5004349722" description="DUF1682 domain-containing protein" evidence="6">
    <location>
        <begin position="23"/>
        <end position="470"/>
    </location>
</feature>
<keyword evidence="4" id="KW-0472">Membrane</keyword>
<feature type="compositionally biased region" description="Acidic residues" evidence="5">
    <location>
        <begin position="62"/>
        <end position="81"/>
    </location>
</feature>
<evidence type="ECO:0000256" key="2">
    <source>
        <dbReference type="ARBA" id="ARBA00022692"/>
    </source>
</evidence>
<dbReference type="AlphaFoldDB" id="R0F140"/>
<evidence type="ECO:0000256" key="3">
    <source>
        <dbReference type="ARBA" id="ARBA00022989"/>
    </source>
</evidence>
<evidence type="ECO:0000313" key="8">
    <source>
        <dbReference type="Proteomes" id="UP000029121"/>
    </source>
</evidence>
<keyword evidence="6" id="KW-0732">Signal</keyword>
<dbReference type="EMBL" id="KB870812">
    <property type="protein sequence ID" value="EOA14971.1"/>
    <property type="molecule type" value="Genomic_DNA"/>
</dbReference>
<feature type="compositionally biased region" description="Basic residues" evidence="5">
    <location>
        <begin position="456"/>
        <end position="470"/>
    </location>
</feature>
<organism evidence="7 8">
    <name type="scientific">Capsella rubella</name>
    <dbReference type="NCBI Taxonomy" id="81985"/>
    <lineage>
        <taxon>Eukaryota</taxon>
        <taxon>Viridiplantae</taxon>
        <taxon>Streptophyta</taxon>
        <taxon>Embryophyta</taxon>
        <taxon>Tracheophyta</taxon>
        <taxon>Spermatophyta</taxon>
        <taxon>Magnoliopsida</taxon>
        <taxon>eudicotyledons</taxon>
        <taxon>Gunneridae</taxon>
        <taxon>Pentapetalae</taxon>
        <taxon>rosids</taxon>
        <taxon>malvids</taxon>
        <taxon>Brassicales</taxon>
        <taxon>Brassicaceae</taxon>
        <taxon>Camelineae</taxon>
        <taxon>Capsella</taxon>
    </lineage>
</organism>
<dbReference type="STRING" id="81985.R0F140"/>
<keyword evidence="2" id="KW-0812">Transmembrane</keyword>